<feature type="compositionally biased region" description="Polar residues" evidence="15">
    <location>
        <begin position="1151"/>
        <end position="1165"/>
    </location>
</feature>
<evidence type="ECO:0000256" key="12">
    <source>
        <dbReference type="ARBA" id="ARBA00023293"/>
    </source>
</evidence>
<evidence type="ECO:0000256" key="14">
    <source>
        <dbReference type="RuleBase" id="RU003431"/>
    </source>
</evidence>
<keyword evidence="8 16" id="KW-0472">Membrane</keyword>
<feature type="domain" description="Protein kinase" evidence="17">
    <location>
        <begin position="549"/>
        <end position="820"/>
    </location>
</feature>
<dbReference type="RefSeq" id="XP_002740930.1">
    <property type="nucleotide sequence ID" value="XM_002740884.1"/>
</dbReference>
<dbReference type="Gene3D" id="1.10.510.10">
    <property type="entry name" value="Transferase(Phosphotransferase) domain 1"/>
    <property type="match status" value="1"/>
</dbReference>
<dbReference type="InterPro" id="IPR018297">
    <property type="entry name" value="A/G_cyclase_CS"/>
</dbReference>
<feature type="region of interest" description="Disordered" evidence="15">
    <location>
        <begin position="1078"/>
        <end position="1116"/>
    </location>
</feature>
<dbReference type="EC" id="4.6.1.2" evidence="2 14"/>
<keyword evidence="10" id="KW-0325">Glycoprotein</keyword>
<dbReference type="GeneID" id="100372248"/>
<dbReference type="Gene3D" id="3.30.70.1230">
    <property type="entry name" value="Nucleotide cyclase"/>
    <property type="match status" value="1"/>
</dbReference>
<protein>
    <recommendedName>
        <fullName evidence="2 14">Guanylate cyclase</fullName>
        <ecNumber evidence="2 14">4.6.1.2</ecNumber>
    </recommendedName>
</protein>
<keyword evidence="19" id="KW-1185">Reference proteome</keyword>
<evidence type="ECO:0000256" key="5">
    <source>
        <dbReference type="ARBA" id="ARBA00022741"/>
    </source>
</evidence>
<sequence length="1199" mass="136011">MGYKEVLNIAATGRWLCNFVLIYSILSSYNIDSSCLCEAHEFVLGWELPWNSTESPSGYHCLGQRSASAVYMAMDRVYIEGIIGNNTMEFIITDSKCDNSEALGQAIDLIIYQDVDAMLGPPCSGPCNIVSTLASFSELVMTSWFCPEVMDISNKTLHPYTSRLLDPIHKMTPLAVTIMQEFGWEYATIITQEDTIFQEIADRIEHDLKIAGMTISTHSYSELYRERVFEILTEVKETARIIFLIVGTVTVLEQDEQMFMLGAKQMGMTNGDFVFINFEIFTDRPETQYWAPLLPRHEDKTADLLVAYRAMLHVTYSLPWDDGFTEFMDEVIPRMADPPFYLNITEFEASVMAGYLYDAVLLISYALNKTYEMDLPNHNSYLVAENMRDIIFEGVTGTVIMDEEGDRRSIFVLQDVQSIEENKTVFKTVAYMNGINYTLVRMEGTFIDWPGKEIPKDRPRCGFHGEYCWAVGQIVAMAAGIVAAIVAIIFAILFIIRYRRETARRKQWLLHWDDIQLIPTFPGTSDGTGLQSRISKFRLNRNVSHPSAISSLPGLERGFRGESDFAVAIYKAQTVAVKRILMKNFHLTTFMKKELTKMRSITHDNLNRFIGICPPDSRNNEMLYYVTEYCPKGSLMDILENDDIKLDMTFKFSFLEDVARGMYYLHNSEIKSHGMLKSSLCLIDSRWICKIADFGLIAEDIDKTRAEEKEMEARFRRKLWTAPELLRLECPSKGSPKGDVYSYAIIMQEIITRQGPFPDWDGSPREIVRRVMQREEPPFRPEITPENENHLTLSLFSLMTQCWEERPEDRPDFHTIRQRLRNMNRGRKRGLMDNMVLMLEKYTENLETIVADRTAQLVEEKRKTDLLLYRMLPLTVAEQLKRGDSVVGEFFVSVTIYFSDIVGFTKLCAKHTPMEVIDILNDIYSWFDDVIQHFAVYKVETIGDAYMVVSGLPERNGNRHAGEIASMSLSILKGLQSFKVRHIDEYLQVRIGINTGSVAAGVVGSTMPRYCLFGDAVNTASRMETNGEPNKIHISTETKFILDELGGYYTKSRGTVAIKGKGDMTTYWLIGEDIDKHKINNNNTADAPEKKFSTETNPSSDISGDSVLSPATRAPQDGYMDIDDLLEVEEEFGSLTSASGFKKHQNKQKSESTSTARSSVQSGQVTPKDVKISGSLSPVKKTTSFSIPNGGNPKGGSNS</sequence>
<evidence type="ECO:0000313" key="19">
    <source>
        <dbReference type="Proteomes" id="UP000694865"/>
    </source>
</evidence>
<organism evidence="19 20">
    <name type="scientific">Saccoglossus kowalevskii</name>
    <name type="common">Acorn worm</name>
    <dbReference type="NCBI Taxonomy" id="10224"/>
    <lineage>
        <taxon>Eukaryota</taxon>
        <taxon>Metazoa</taxon>
        <taxon>Hemichordata</taxon>
        <taxon>Enteropneusta</taxon>
        <taxon>Harrimaniidae</taxon>
        <taxon>Saccoglossus</taxon>
    </lineage>
</organism>
<feature type="domain" description="Guanylate cyclase" evidence="18">
    <location>
        <begin position="895"/>
        <end position="1024"/>
    </location>
</feature>
<evidence type="ECO:0000256" key="9">
    <source>
        <dbReference type="ARBA" id="ARBA00023170"/>
    </source>
</evidence>
<evidence type="ECO:0000256" key="16">
    <source>
        <dbReference type="SAM" id="Phobius"/>
    </source>
</evidence>
<dbReference type="InterPro" id="IPR001828">
    <property type="entry name" value="ANF_lig-bd_rcpt"/>
</dbReference>
<dbReference type="PROSITE" id="PS50011">
    <property type="entry name" value="PROTEIN_KINASE_DOM"/>
    <property type="match status" value="1"/>
</dbReference>
<dbReference type="InterPro" id="IPR029787">
    <property type="entry name" value="Nucleotide_cyclase"/>
</dbReference>
<evidence type="ECO:0000256" key="4">
    <source>
        <dbReference type="ARBA" id="ARBA00022729"/>
    </source>
</evidence>
<gene>
    <name evidence="20" type="primary">LOC100372248</name>
</gene>
<keyword evidence="7" id="KW-0342">GTP-binding</keyword>
<dbReference type="InterPro" id="IPR001245">
    <property type="entry name" value="Ser-Thr/Tyr_kinase_cat_dom"/>
</dbReference>
<feature type="transmembrane region" description="Helical" evidence="16">
    <location>
        <begin position="469"/>
        <end position="496"/>
    </location>
</feature>
<evidence type="ECO:0000256" key="2">
    <source>
        <dbReference type="ARBA" id="ARBA00012202"/>
    </source>
</evidence>
<dbReference type="PROSITE" id="PS00452">
    <property type="entry name" value="GUANYLATE_CYCLASE_1"/>
    <property type="match status" value="1"/>
</dbReference>
<evidence type="ECO:0000256" key="6">
    <source>
        <dbReference type="ARBA" id="ARBA00022989"/>
    </source>
</evidence>
<comment type="similarity">
    <text evidence="13">Belongs to the adenylyl cyclase class-4/guanylyl cyclase family.</text>
</comment>
<evidence type="ECO:0000256" key="11">
    <source>
        <dbReference type="ARBA" id="ARBA00023239"/>
    </source>
</evidence>
<dbReference type="SMART" id="SM00044">
    <property type="entry name" value="CYCc"/>
    <property type="match status" value="1"/>
</dbReference>
<keyword evidence="6 16" id="KW-1133">Transmembrane helix</keyword>
<keyword evidence="3 16" id="KW-0812">Transmembrane</keyword>
<dbReference type="Proteomes" id="UP000694865">
    <property type="component" value="Unplaced"/>
</dbReference>
<dbReference type="SUPFAM" id="SSF53822">
    <property type="entry name" value="Periplasmic binding protein-like I"/>
    <property type="match status" value="1"/>
</dbReference>
<keyword evidence="4" id="KW-0732">Signal</keyword>
<dbReference type="InterPro" id="IPR011009">
    <property type="entry name" value="Kinase-like_dom_sf"/>
</dbReference>
<evidence type="ECO:0000256" key="13">
    <source>
        <dbReference type="RuleBase" id="RU000405"/>
    </source>
</evidence>
<dbReference type="Pfam" id="PF01094">
    <property type="entry name" value="ANF_receptor"/>
    <property type="match status" value="1"/>
</dbReference>
<dbReference type="InterPro" id="IPR001054">
    <property type="entry name" value="A/G_cyclase"/>
</dbReference>
<keyword evidence="12 14" id="KW-0141">cGMP biosynthesis</keyword>
<feature type="compositionally biased region" description="Polar residues" evidence="15">
    <location>
        <begin position="1094"/>
        <end position="1103"/>
    </location>
</feature>
<feature type="region of interest" description="Disordered" evidence="15">
    <location>
        <begin position="1137"/>
        <end position="1199"/>
    </location>
</feature>
<dbReference type="PRINTS" id="PR00255">
    <property type="entry name" value="NATPEPTIDER"/>
</dbReference>
<keyword evidence="11 13" id="KW-0456">Lyase</keyword>
<accession>A0ABM0GZM1</accession>
<dbReference type="Pfam" id="PF00211">
    <property type="entry name" value="Guanylate_cyc"/>
    <property type="match status" value="1"/>
</dbReference>
<evidence type="ECO:0000256" key="3">
    <source>
        <dbReference type="ARBA" id="ARBA00022692"/>
    </source>
</evidence>
<dbReference type="PROSITE" id="PS50125">
    <property type="entry name" value="GUANYLATE_CYCLASE_2"/>
    <property type="match status" value="1"/>
</dbReference>
<evidence type="ECO:0000313" key="20">
    <source>
        <dbReference type="RefSeq" id="XP_002740930.1"/>
    </source>
</evidence>
<dbReference type="InterPro" id="IPR000719">
    <property type="entry name" value="Prot_kinase_dom"/>
</dbReference>
<proteinExistence type="inferred from homology"/>
<keyword evidence="9" id="KW-0675">Receptor</keyword>
<evidence type="ECO:0000256" key="10">
    <source>
        <dbReference type="ARBA" id="ARBA00023180"/>
    </source>
</evidence>
<evidence type="ECO:0000256" key="1">
    <source>
        <dbReference type="ARBA" id="ARBA00004479"/>
    </source>
</evidence>
<evidence type="ECO:0000256" key="15">
    <source>
        <dbReference type="SAM" id="MobiDB-lite"/>
    </source>
</evidence>
<comment type="catalytic activity">
    <reaction evidence="14">
        <text>GTP = 3',5'-cyclic GMP + diphosphate</text>
        <dbReference type="Rhea" id="RHEA:13665"/>
        <dbReference type="ChEBI" id="CHEBI:33019"/>
        <dbReference type="ChEBI" id="CHEBI:37565"/>
        <dbReference type="ChEBI" id="CHEBI:57746"/>
        <dbReference type="EC" id="4.6.1.2"/>
    </reaction>
</comment>
<dbReference type="Gene3D" id="3.40.50.2300">
    <property type="match status" value="4"/>
</dbReference>
<dbReference type="PANTHER" id="PTHR11920:SF501">
    <property type="entry name" value="GUANYLATE CYCLASE 32E"/>
    <property type="match status" value="1"/>
</dbReference>
<name>A0ABM0GZM1_SACKO</name>
<dbReference type="InterPro" id="IPR028082">
    <property type="entry name" value="Peripla_BP_I"/>
</dbReference>
<dbReference type="CDD" id="cd07302">
    <property type="entry name" value="CHD"/>
    <property type="match status" value="1"/>
</dbReference>
<dbReference type="InterPro" id="IPR001170">
    <property type="entry name" value="ANPR/GUC"/>
</dbReference>
<dbReference type="PANTHER" id="PTHR11920">
    <property type="entry name" value="GUANYLYL CYCLASE"/>
    <property type="match status" value="1"/>
</dbReference>
<comment type="subcellular location">
    <subcellularLocation>
        <location evidence="1">Membrane</location>
        <topology evidence="1">Single-pass type I membrane protein</topology>
    </subcellularLocation>
</comment>
<evidence type="ECO:0000259" key="18">
    <source>
        <dbReference type="PROSITE" id="PS50125"/>
    </source>
</evidence>
<dbReference type="InterPro" id="IPR050401">
    <property type="entry name" value="Cyclic_nucleotide_synthase"/>
</dbReference>
<dbReference type="SUPFAM" id="SSF56112">
    <property type="entry name" value="Protein kinase-like (PK-like)"/>
    <property type="match status" value="1"/>
</dbReference>
<feature type="compositionally biased region" description="Polar residues" evidence="15">
    <location>
        <begin position="1174"/>
        <end position="1187"/>
    </location>
</feature>
<dbReference type="CDD" id="cd06352">
    <property type="entry name" value="PBP1_NPR_GC-like"/>
    <property type="match status" value="1"/>
</dbReference>
<dbReference type="SUPFAM" id="SSF55073">
    <property type="entry name" value="Nucleotide cyclase"/>
    <property type="match status" value="1"/>
</dbReference>
<evidence type="ECO:0000256" key="8">
    <source>
        <dbReference type="ARBA" id="ARBA00023136"/>
    </source>
</evidence>
<evidence type="ECO:0000256" key="7">
    <source>
        <dbReference type="ARBA" id="ARBA00023134"/>
    </source>
</evidence>
<reference evidence="20" key="1">
    <citation type="submission" date="2025-08" db="UniProtKB">
        <authorList>
            <consortium name="RefSeq"/>
        </authorList>
    </citation>
    <scope>IDENTIFICATION</scope>
    <source>
        <tissue evidence="20">Testes</tissue>
    </source>
</reference>
<evidence type="ECO:0000259" key="17">
    <source>
        <dbReference type="PROSITE" id="PS50011"/>
    </source>
</evidence>
<keyword evidence="5" id="KW-0547">Nucleotide-binding</keyword>
<dbReference type="Pfam" id="PF07714">
    <property type="entry name" value="PK_Tyr_Ser-Thr"/>
    <property type="match status" value="1"/>
</dbReference>